<dbReference type="PROSITE" id="PS51257">
    <property type="entry name" value="PROKAR_LIPOPROTEIN"/>
    <property type="match status" value="1"/>
</dbReference>
<name>A0AAV7TEP7_PLEWA</name>
<proteinExistence type="predicted"/>
<dbReference type="AlphaFoldDB" id="A0AAV7TEP7"/>
<dbReference type="EMBL" id="JANPWB010000006">
    <property type="protein sequence ID" value="KAJ1175002.1"/>
    <property type="molecule type" value="Genomic_DNA"/>
</dbReference>
<comment type="caution">
    <text evidence="2">The sequence shown here is derived from an EMBL/GenBank/DDBJ whole genome shotgun (WGS) entry which is preliminary data.</text>
</comment>
<dbReference type="Proteomes" id="UP001066276">
    <property type="component" value="Chromosome 3_2"/>
</dbReference>
<evidence type="ECO:0000313" key="3">
    <source>
        <dbReference type="Proteomes" id="UP001066276"/>
    </source>
</evidence>
<organism evidence="2 3">
    <name type="scientific">Pleurodeles waltl</name>
    <name type="common">Iberian ribbed newt</name>
    <dbReference type="NCBI Taxonomy" id="8319"/>
    <lineage>
        <taxon>Eukaryota</taxon>
        <taxon>Metazoa</taxon>
        <taxon>Chordata</taxon>
        <taxon>Craniata</taxon>
        <taxon>Vertebrata</taxon>
        <taxon>Euteleostomi</taxon>
        <taxon>Amphibia</taxon>
        <taxon>Batrachia</taxon>
        <taxon>Caudata</taxon>
        <taxon>Salamandroidea</taxon>
        <taxon>Salamandridae</taxon>
        <taxon>Pleurodelinae</taxon>
        <taxon>Pleurodeles</taxon>
    </lineage>
</organism>
<reference evidence="2" key="1">
    <citation type="journal article" date="2022" name="bioRxiv">
        <title>Sequencing and chromosome-scale assembly of the giantPleurodeles waltlgenome.</title>
        <authorList>
            <person name="Brown T."/>
            <person name="Elewa A."/>
            <person name="Iarovenko S."/>
            <person name="Subramanian E."/>
            <person name="Araus A.J."/>
            <person name="Petzold A."/>
            <person name="Susuki M."/>
            <person name="Suzuki K.-i.T."/>
            <person name="Hayashi T."/>
            <person name="Toyoda A."/>
            <person name="Oliveira C."/>
            <person name="Osipova E."/>
            <person name="Leigh N.D."/>
            <person name="Simon A."/>
            <person name="Yun M.H."/>
        </authorList>
    </citation>
    <scope>NUCLEOTIDE SEQUENCE</scope>
    <source>
        <strain evidence="2">20211129_DDA</strain>
        <tissue evidence="2">Liver</tissue>
    </source>
</reference>
<protein>
    <submittedName>
        <fullName evidence="2">Uncharacterized protein</fullName>
    </submittedName>
</protein>
<keyword evidence="3" id="KW-1185">Reference proteome</keyword>
<evidence type="ECO:0000256" key="1">
    <source>
        <dbReference type="SAM" id="MobiDB-lite"/>
    </source>
</evidence>
<sequence>MALSKRPTWCPFQGAHALSWTGCRPEQGLQKKSMCSDNYFSRSDDDIPDVQEELDPMDQMASLIPTELAGGVERQNSAELEDQQELQNGQTIPPEDQSVRDAQSVYDTTLPAHG</sequence>
<feature type="region of interest" description="Disordered" evidence="1">
    <location>
        <begin position="75"/>
        <end position="114"/>
    </location>
</feature>
<evidence type="ECO:0000313" key="2">
    <source>
        <dbReference type="EMBL" id="KAJ1175002.1"/>
    </source>
</evidence>
<accession>A0AAV7TEP7</accession>
<gene>
    <name evidence="2" type="ORF">NDU88_000293</name>
</gene>